<dbReference type="KEGG" id="vaq:FIV01_18920"/>
<geneLocation type="plasmid" evidence="2">
    <name>pthaf100_a</name>
</geneLocation>
<keyword evidence="1" id="KW-0614">Plasmid</keyword>
<dbReference type="EMBL" id="CP045351">
    <property type="protein sequence ID" value="QFT28472.1"/>
    <property type="molecule type" value="Genomic_DNA"/>
</dbReference>
<evidence type="ECO:0000313" key="1">
    <source>
        <dbReference type="EMBL" id="QFT28472.1"/>
    </source>
</evidence>
<dbReference type="Proteomes" id="UP000326936">
    <property type="component" value="Plasmid pTHAF100_a"/>
</dbReference>
<reference evidence="1 2" key="1">
    <citation type="submission" date="2019-10" db="EMBL/GenBank/DDBJ databases">
        <title>Complete genome sequence of Vibrio sp. strain THAF100, isolated from non-filtered water from the water column of tank 6 of a marine aquarium containing stony-coral fragments. Water maintained at 26 degree C.</title>
        <authorList>
            <person name="Ruckert C."/>
            <person name="Franco A."/>
            <person name="Kalinowski J."/>
            <person name="Glaeser S."/>
        </authorList>
    </citation>
    <scope>NUCLEOTIDE SEQUENCE [LARGE SCALE GENOMIC DNA]</scope>
    <source>
        <strain evidence="1 2">THAF100</strain>
        <plasmid evidence="2">pthaf100_a</plasmid>
    </source>
</reference>
<name>A0A5P9CS09_9VIBR</name>
<dbReference type="OrthoDB" id="531770at2"/>
<protein>
    <submittedName>
        <fullName evidence="1">Uncharacterized protein</fullName>
    </submittedName>
</protein>
<accession>A0A5P9CS09</accession>
<sequence>MKVITTEILDLFQRWNDALQTGDPKLVSILYAREIRGMTSPHFINESAYAKDNITMAIALKRKVYLD</sequence>
<organism evidence="1 2">
    <name type="scientific">Vibrio aquimaris</name>
    <dbReference type="NCBI Taxonomy" id="2587862"/>
    <lineage>
        <taxon>Bacteria</taxon>
        <taxon>Pseudomonadati</taxon>
        <taxon>Pseudomonadota</taxon>
        <taxon>Gammaproteobacteria</taxon>
        <taxon>Vibrionales</taxon>
        <taxon>Vibrionaceae</taxon>
        <taxon>Vibrio</taxon>
    </lineage>
</organism>
<dbReference type="AlphaFoldDB" id="A0A5P9CS09"/>
<dbReference type="RefSeq" id="WP_152432463.1">
    <property type="nucleotide sequence ID" value="NZ_CBCSDK010000009.1"/>
</dbReference>
<proteinExistence type="predicted"/>
<evidence type="ECO:0000313" key="2">
    <source>
        <dbReference type="Proteomes" id="UP000326936"/>
    </source>
</evidence>
<keyword evidence="2" id="KW-1185">Reference proteome</keyword>
<gene>
    <name evidence="1" type="ORF">FIV01_18920</name>
</gene>